<protein>
    <submittedName>
        <fullName evidence="1">Uncharacterized protein</fullName>
    </submittedName>
</protein>
<organism evidence="1 2">
    <name type="scientific">Pseudogymnoascus verrucosus</name>
    <dbReference type="NCBI Taxonomy" id="342668"/>
    <lineage>
        <taxon>Eukaryota</taxon>
        <taxon>Fungi</taxon>
        <taxon>Dikarya</taxon>
        <taxon>Ascomycota</taxon>
        <taxon>Pezizomycotina</taxon>
        <taxon>Leotiomycetes</taxon>
        <taxon>Thelebolales</taxon>
        <taxon>Thelebolaceae</taxon>
        <taxon>Pseudogymnoascus</taxon>
    </lineage>
</organism>
<evidence type="ECO:0000313" key="2">
    <source>
        <dbReference type="Proteomes" id="UP000091956"/>
    </source>
</evidence>
<accession>A0A2P2SX22</accession>
<dbReference type="GeneID" id="28833967"/>
<keyword evidence="2" id="KW-1185">Reference proteome</keyword>
<proteinExistence type="predicted"/>
<dbReference type="EMBL" id="KV460206">
    <property type="protein sequence ID" value="OBU01377.1"/>
    <property type="molecule type" value="Genomic_DNA"/>
</dbReference>
<evidence type="ECO:0000313" key="1">
    <source>
        <dbReference type="EMBL" id="OBU01377.1"/>
    </source>
</evidence>
<sequence length="110" mass="12042">MDLGWAVRVYSRGGNLKAIKTTPVLHTSPAVVLRIPTTEYGRLSAVLPAGDICYMGTGRPAKVTRPTGIHWMAEIYLFKPKLPVEAGDAERYIGDEGERCIAGADRRDLD</sequence>
<name>A0A2P2SX22_9PEZI</name>
<reference evidence="1 2" key="1">
    <citation type="submission" date="2016-03" db="EMBL/GenBank/DDBJ databases">
        <title>Comparative genomics of Pseudogymnoascus destructans, the fungus causing white-nose syndrome of bats.</title>
        <authorList>
            <person name="Palmer J.M."/>
            <person name="Drees K.P."/>
            <person name="Foster J.T."/>
            <person name="Lindner D.L."/>
        </authorList>
    </citation>
    <scope>NUCLEOTIDE SEQUENCE [LARGE SCALE GENOMIC DNA]</scope>
    <source>
        <strain evidence="1 2">UAMH 10579</strain>
    </source>
</reference>
<dbReference type="OrthoDB" id="10620440at2759"/>
<gene>
    <name evidence="1" type="ORF">VE01_00581</name>
</gene>
<dbReference type="Proteomes" id="UP000091956">
    <property type="component" value="Unassembled WGS sequence"/>
</dbReference>
<dbReference type="RefSeq" id="XP_018135109.1">
    <property type="nucleotide sequence ID" value="XM_018270109.2"/>
</dbReference>
<reference evidence="2" key="2">
    <citation type="journal article" date="2018" name="Nat. Commun.">
        <title>Extreme sensitivity to ultraviolet light in the fungal pathogen causing white-nose syndrome of bats.</title>
        <authorList>
            <person name="Palmer J.M."/>
            <person name="Drees K.P."/>
            <person name="Foster J.T."/>
            <person name="Lindner D.L."/>
        </authorList>
    </citation>
    <scope>NUCLEOTIDE SEQUENCE [LARGE SCALE GENOMIC DNA]</scope>
    <source>
        <strain evidence="2">UAMH 10579</strain>
    </source>
</reference>
<dbReference type="AlphaFoldDB" id="A0A2P2SX22"/>